<evidence type="ECO:0000313" key="1">
    <source>
        <dbReference type="EMBL" id="NDJ17272.1"/>
    </source>
</evidence>
<reference evidence="1" key="1">
    <citation type="submission" date="2019-12" db="EMBL/GenBank/DDBJ databases">
        <title>High-Quality draft genome sequences of three cyanobacteria isolated from the limestone walls of the Old Cathedral of Coimbra.</title>
        <authorList>
            <person name="Tiago I."/>
            <person name="Soares F."/>
            <person name="Portugal A."/>
        </authorList>
    </citation>
    <scope>NUCLEOTIDE SEQUENCE</scope>
    <source>
        <strain evidence="1">A</strain>
    </source>
</reference>
<comment type="caution">
    <text evidence="1">The sequence shown here is derived from an EMBL/GenBank/DDBJ whole genome shotgun (WGS) entry which is preliminary data.</text>
</comment>
<protein>
    <submittedName>
        <fullName evidence="1">Uncharacterized protein</fullName>
    </submittedName>
</protein>
<dbReference type="EMBL" id="WVIE01000007">
    <property type="protein sequence ID" value="NDJ17272.1"/>
    <property type="molecule type" value="Genomic_DNA"/>
</dbReference>
<organism evidence="1 2">
    <name type="scientific">Myxacorys almedinensis A</name>
    <dbReference type="NCBI Taxonomy" id="2690445"/>
    <lineage>
        <taxon>Bacteria</taxon>
        <taxon>Bacillati</taxon>
        <taxon>Cyanobacteriota</taxon>
        <taxon>Cyanophyceae</taxon>
        <taxon>Leptolyngbyales</taxon>
        <taxon>Leptolyngbyaceae</taxon>
        <taxon>Myxacorys</taxon>
        <taxon>Myxacorys almedinensis</taxon>
    </lineage>
</organism>
<dbReference type="RefSeq" id="WP_162422769.1">
    <property type="nucleotide sequence ID" value="NZ_WVIE01000007.1"/>
</dbReference>
<gene>
    <name evidence="1" type="ORF">GS601_08205</name>
</gene>
<proteinExistence type="predicted"/>
<accession>A0A8J7YZ76</accession>
<name>A0A8J7YZ76_9CYAN</name>
<dbReference type="Proteomes" id="UP000646053">
    <property type="component" value="Unassembled WGS sequence"/>
</dbReference>
<dbReference type="AlphaFoldDB" id="A0A8J7YZ76"/>
<evidence type="ECO:0000313" key="2">
    <source>
        <dbReference type="Proteomes" id="UP000646053"/>
    </source>
</evidence>
<keyword evidence="2" id="KW-1185">Reference proteome</keyword>
<sequence>MAETSQCQNCQWSSISGCESAIASRLAQVSLTTKTLTAERIWSAVIGVVMCGWRSVSY</sequence>